<dbReference type="AlphaFoldDB" id="A0AAN6XXL0"/>
<reference evidence="2" key="1">
    <citation type="journal article" date="2023" name="Mol. Phylogenet. Evol.">
        <title>Genome-scale phylogeny and comparative genomics of the fungal order Sordariales.</title>
        <authorList>
            <person name="Hensen N."/>
            <person name="Bonometti L."/>
            <person name="Westerberg I."/>
            <person name="Brannstrom I.O."/>
            <person name="Guillou S."/>
            <person name="Cros-Aarteil S."/>
            <person name="Calhoun S."/>
            <person name="Haridas S."/>
            <person name="Kuo A."/>
            <person name="Mondo S."/>
            <person name="Pangilinan J."/>
            <person name="Riley R."/>
            <person name="LaButti K."/>
            <person name="Andreopoulos B."/>
            <person name="Lipzen A."/>
            <person name="Chen C."/>
            <person name="Yan M."/>
            <person name="Daum C."/>
            <person name="Ng V."/>
            <person name="Clum A."/>
            <person name="Steindorff A."/>
            <person name="Ohm R.A."/>
            <person name="Martin F."/>
            <person name="Silar P."/>
            <person name="Natvig D.O."/>
            <person name="Lalanne C."/>
            <person name="Gautier V."/>
            <person name="Ament-Velasquez S.L."/>
            <person name="Kruys A."/>
            <person name="Hutchinson M.I."/>
            <person name="Powell A.J."/>
            <person name="Barry K."/>
            <person name="Miller A.N."/>
            <person name="Grigoriev I.V."/>
            <person name="Debuchy R."/>
            <person name="Gladieux P."/>
            <person name="Hiltunen Thoren M."/>
            <person name="Johannesson H."/>
        </authorList>
    </citation>
    <scope>NUCLEOTIDE SEQUENCE</scope>
    <source>
        <strain evidence="2">PSN293</strain>
    </source>
</reference>
<reference evidence="2" key="2">
    <citation type="submission" date="2023-05" db="EMBL/GenBank/DDBJ databases">
        <authorList>
            <consortium name="Lawrence Berkeley National Laboratory"/>
            <person name="Steindorff A."/>
            <person name="Hensen N."/>
            <person name="Bonometti L."/>
            <person name="Westerberg I."/>
            <person name="Brannstrom I.O."/>
            <person name="Guillou S."/>
            <person name="Cros-Aarteil S."/>
            <person name="Calhoun S."/>
            <person name="Haridas S."/>
            <person name="Kuo A."/>
            <person name="Mondo S."/>
            <person name="Pangilinan J."/>
            <person name="Riley R."/>
            <person name="Labutti K."/>
            <person name="Andreopoulos B."/>
            <person name="Lipzen A."/>
            <person name="Chen C."/>
            <person name="Yanf M."/>
            <person name="Daum C."/>
            <person name="Ng V."/>
            <person name="Clum A."/>
            <person name="Ohm R."/>
            <person name="Martin F."/>
            <person name="Silar P."/>
            <person name="Natvig D."/>
            <person name="Lalanne C."/>
            <person name="Gautier V."/>
            <person name="Ament-Velasquez S.L."/>
            <person name="Kruys A."/>
            <person name="Hutchinson M.I."/>
            <person name="Powell A.J."/>
            <person name="Barry K."/>
            <person name="Miller A.N."/>
            <person name="Grigoriev I.V."/>
            <person name="Debuchy R."/>
            <person name="Gladieux P."/>
            <person name="Thoren M.H."/>
            <person name="Johannesson H."/>
        </authorList>
    </citation>
    <scope>NUCLEOTIDE SEQUENCE</scope>
    <source>
        <strain evidence="2">PSN293</strain>
    </source>
</reference>
<feature type="region of interest" description="Disordered" evidence="1">
    <location>
        <begin position="47"/>
        <end position="152"/>
    </location>
</feature>
<name>A0AAN6XXL0_9PEZI</name>
<feature type="region of interest" description="Disordered" evidence="1">
    <location>
        <begin position="268"/>
        <end position="288"/>
    </location>
</feature>
<dbReference type="EMBL" id="MU858244">
    <property type="protein sequence ID" value="KAK4208436.1"/>
    <property type="molecule type" value="Genomic_DNA"/>
</dbReference>
<keyword evidence="3" id="KW-1185">Reference proteome</keyword>
<accession>A0AAN6XXL0</accession>
<proteinExistence type="predicted"/>
<organism evidence="2 3">
    <name type="scientific">Rhypophila decipiens</name>
    <dbReference type="NCBI Taxonomy" id="261697"/>
    <lineage>
        <taxon>Eukaryota</taxon>
        <taxon>Fungi</taxon>
        <taxon>Dikarya</taxon>
        <taxon>Ascomycota</taxon>
        <taxon>Pezizomycotina</taxon>
        <taxon>Sordariomycetes</taxon>
        <taxon>Sordariomycetidae</taxon>
        <taxon>Sordariales</taxon>
        <taxon>Naviculisporaceae</taxon>
        <taxon>Rhypophila</taxon>
    </lineage>
</organism>
<evidence type="ECO:0000256" key="1">
    <source>
        <dbReference type="SAM" id="MobiDB-lite"/>
    </source>
</evidence>
<evidence type="ECO:0000313" key="2">
    <source>
        <dbReference type="EMBL" id="KAK4208436.1"/>
    </source>
</evidence>
<protein>
    <submittedName>
        <fullName evidence="2">Uncharacterized protein</fullName>
    </submittedName>
</protein>
<comment type="caution">
    <text evidence="2">The sequence shown here is derived from an EMBL/GenBank/DDBJ whole genome shotgun (WGS) entry which is preliminary data.</text>
</comment>
<sequence length="665" mass="74691">MSILRAVGSDMGWAALMSESELLEVPFSCHRVWADVAATASRLRTNTEVPSAPVPDAGKMPCGIATATSTDENGLRGSTDRSLPSRATARRGRRSQVPRSVLTNINVTSPRTATTHQRHHHDAPPTSRQHNEESSPCSLPSRLSERTVSSQDGSFNVPLCSSNFHPLIYPPRPRPLATTASNPTPVQLNIDPNNGDTGNQSSLPIVHISSSGSSQAHGVMARPISSSELWDLTNSKYPVHDVTPPEPLVTRSPEIQPRAVQQLDAEGPIPLSMPESRTSAGTLRPLDSSATSAVSDELQIFERRVYFTRNLESFDALQGKQSLLKVSRSRWDRPAALRFQLTTVEEGVKEHVNNFDVHIADHELVIAHAYMADPAWQNVLYIHRRPKDELRSVNYSGSGRPVAPSRRNIMFICRFQDTQDVADFQQALIGEALVLDISSVRSVRCTRRREALEISNCRIQIWHEDRTSSLMQSDTPSVISNTTRLLSRPAENTRPRYTRVVIFLGRREEYMTFLITDDVELVEVRPADGDYRSHYGYVVAIQPRRETLVSSRTGSSLSKIQRLKPGANAPLPLKVWHEKRTSHAAGFPLGGPTVDFDDDDSYHECQSFEIEFEAEREYRDFIEIWKQAIHFRREKKVVLRDIDEKQGREQFTGKVARRLYFHSLS</sequence>
<gene>
    <name evidence="2" type="ORF">QBC37DRAFT_453137</name>
</gene>
<evidence type="ECO:0000313" key="3">
    <source>
        <dbReference type="Proteomes" id="UP001301769"/>
    </source>
</evidence>
<dbReference type="Proteomes" id="UP001301769">
    <property type="component" value="Unassembled WGS sequence"/>
</dbReference>
<feature type="compositionally biased region" description="Polar residues" evidence="1">
    <location>
        <begin position="97"/>
        <end position="115"/>
    </location>
</feature>